<evidence type="ECO:0000313" key="1">
    <source>
        <dbReference type="EMBL" id="QIN80881.1"/>
    </source>
</evidence>
<dbReference type="KEGG" id="rmar:GBA65_17560"/>
<dbReference type="EMBL" id="CP045121">
    <property type="protein sequence ID" value="QIN80881.1"/>
    <property type="molecule type" value="Genomic_DNA"/>
</dbReference>
<evidence type="ECO:0000313" key="2">
    <source>
        <dbReference type="Proteomes" id="UP000502706"/>
    </source>
</evidence>
<dbReference type="AlphaFoldDB" id="A0A6G8Q321"/>
<keyword evidence="2" id="KW-1185">Reference proteome</keyword>
<accession>A0A6G8Q321</accession>
<proteinExistence type="predicted"/>
<protein>
    <submittedName>
        <fullName evidence="1">Uncharacterized protein</fullName>
    </submittedName>
</protein>
<sequence>MDSITHVEEGDTDQIVVSASHGGVSSGGFASEHRLGAVFFNDAGVGKENAGIAALEMLEGLGVAAGTVDNDSAKIGDARDHWENGVVSHLNETARAAGFREGLPLQEAIASVYGVKTS</sequence>
<name>A0A6G8Q321_9ACTN</name>
<organism evidence="1 2">
    <name type="scientific">Rubrobacter marinus</name>
    <dbReference type="NCBI Taxonomy" id="2653852"/>
    <lineage>
        <taxon>Bacteria</taxon>
        <taxon>Bacillati</taxon>
        <taxon>Actinomycetota</taxon>
        <taxon>Rubrobacteria</taxon>
        <taxon>Rubrobacterales</taxon>
        <taxon>Rubrobacteraceae</taxon>
        <taxon>Rubrobacter</taxon>
    </lineage>
</organism>
<gene>
    <name evidence="1" type="ORF">GBA65_17560</name>
</gene>
<dbReference type="Proteomes" id="UP000502706">
    <property type="component" value="Chromosome"/>
</dbReference>
<reference evidence="1 2" key="1">
    <citation type="submission" date="2019-10" db="EMBL/GenBank/DDBJ databases">
        <title>Rubrobacter sp nov SCSIO 52915 isolated from a deep-sea sediment in the South China Sea.</title>
        <authorList>
            <person name="Chen R.W."/>
        </authorList>
    </citation>
    <scope>NUCLEOTIDE SEQUENCE [LARGE SCALE GENOMIC DNA]</scope>
    <source>
        <strain evidence="1 2">SCSIO 52915</strain>
    </source>
</reference>